<dbReference type="PANTHER" id="PTHR43852">
    <property type="entry name" value="NUCLEOTIDYLTRANSFERASE"/>
    <property type="match status" value="1"/>
</dbReference>
<dbReference type="Gene3D" id="3.30.460.10">
    <property type="entry name" value="Beta Polymerase, domain 2"/>
    <property type="match status" value="1"/>
</dbReference>
<evidence type="ECO:0000313" key="3">
    <source>
        <dbReference type="Proteomes" id="UP000000263"/>
    </source>
</evidence>
<proteinExistence type="predicted"/>
<accession>A7NHQ1</accession>
<dbReference type="KEGG" id="rca:Rcas_0882"/>
<evidence type="ECO:0000313" key="2">
    <source>
        <dbReference type="EMBL" id="ABU56998.1"/>
    </source>
</evidence>
<protein>
    <submittedName>
        <fullName evidence="2">DNA polymerase beta domain protein region</fullName>
    </submittedName>
</protein>
<dbReference type="InterPro" id="IPR043519">
    <property type="entry name" value="NT_sf"/>
</dbReference>
<name>A7NHQ1_ROSCS</name>
<dbReference type="eggNOG" id="COG1669">
    <property type="taxonomic scope" value="Bacteria"/>
</dbReference>
<dbReference type="RefSeq" id="WP_012119428.1">
    <property type="nucleotide sequence ID" value="NC_009767.1"/>
</dbReference>
<dbReference type="NCBIfam" id="NF047752">
    <property type="entry name" value="MntA_antitoxin"/>
    <property type="match status" value="1"/>
</dbReference>
<dbReference type="Proteomes" id="UP000000263">
    <property type="component" value="Chromosome"/>
</dbReference>
<dbReference type="EMBL" id="CP000804">
    <property type="protein sequence ID" value="ABU56998.1"/>
    <property type="molecule type" value="Genomic_DNA"/>
</dbReference>
<dbReference type="OrthoDB" id="159301at2"/>
<dbReference type="InterPro" id="IPR041633">
    <property type="entry name" value="Polbeta"/>
</dbReference>
<keyword evidence="3" id="KW-1185">Reference proteome</keyword>
<dbReference type="Pfam" id="PF18765">
    <property type="entry name" value="Polbeta"/>
    <property type="match status" value="1"/>
</dbReference>
<dbReference type="PANTHER" id="PTHR43852:SF3">
    <property type="entry name" value="NUCLEOTIDYLTRANSFERASE"/>
    <property type="match status" value="1"/>
</dbReference>
<dbReference type="CDD" id="cd05403">
    <property type="entry name" value="NT_KNTase_like"/>
    <property type="match status" value="1"/>
</dbReference>
<feature type="domain" description="Polymerase beta nucleotidyltransferase" evidence="1">
    <location>
        <begin position="21"/>
        <end position="112"/>
    </location>
</feature>
<organism evidence="2 3">
    <name type="scientific">Roseiflexus castenholzii (strain DSM 13941 / HLO8)</name>
    <dbReference type="NCBI Taxonomy" id="383372"/>
    <lineage>
        <taxon>Bacteria</taxon>
        <taxon>Bacillati</taxon>
        <taxon>Chloroflexota</taxon>
        <taxon>Chloroflexia</taxon>
        <taxon>Chloroflexales</taxon>
        <taxon>Roseiflexineae</taxon>
        <taxon>Roseiflexaceae</taxon>
        <taxon>Roseiflexus</taxon>
    </lineage>
</organism>
<gene>
    <name evidence="2" type="ordered locus">Rcas_0882</name>
</gene>
<sequence>MMQTPRRELLTTVPGLDLAALIAFLATQSDVAAVYLFGSLAQGRATSGSDINLAILLRPLEAPVSLERRLQLMEGVERCAAQRVDVVALNDVPLLLQRKVLQHGRLLYERDRAVRVEFEVRTGKLDADLAPMRACFAQVLFQEIRDGRLGQRRRRS</sequence>
<dbReference type="HOGENOM" id="CLU_1685267_0_0_0"/>
<dbReference type="STRING" id="383372.Rcas_0882"/>
<dbReference type="AlphaFoldDB" id="A7NHQ1"/>
<dbReference type="SUPFAM" id="SSF81301">
    <property type="entry name" value="Nucleotidyltransferase"/>
    <property type="match status" value="1"/>
</dbReference>
<reference evidence="2 3" key="1">
    <citation type="submission" date="2007-08" db="EMBL/GenBank/DDBJ databases">
        <title>Complete sequence of Roseiflexus castenholzii DSM 13941.</title>
        <authorList>
            <consortium name="US DOE Joint Genome Institute"/>
            <person name="Copeland A."/>
            <person name="Lucas S."/>
            <person name="Lapidus A."/>
            <person name="Barry K."/>
            <person name="Glavina del Rio T."/>
            <person name="Dalin E."/>
            <person name="Tice H."/>
            <person name="Pitluck S."/>
            <person name="Thompson L.S."/>
            <person name="Brettin T."/>
            <person name="Bruce D."/>
            <person name="Detter J.C."/>
            <person name="Han C."/>
            <person name="Tapia R."/>
            <person name="Schmutz J."/>
            <person name="Larimer F."/>
            <person name="Land M."/>
            <person name="Hauser L."/>
            <person name="Kyrpides N."/>
            <person name="Mikhailova N."/>
            <person name="Bryant D.A."/>
            <person name="Hanada S."/>
            <person name="Tsukatani Y."/>
            <person name="Richardson P."/>
        </authorList>
    </citation>
    <scope>NUCLEOTIDE SEQUENCE [LARGE SCALE GENOMIC DNA]</scope>
    <source>
        <strain evidence="3">DSM 13941 / HLO8</strain>
    </source>
</reference>
<evidence type="ECO:0000259" key="1">
    <source>
        <dbReference type="Pfam" id="PF18765"/>
    </source>
</evidence>
<dbReference type="InterPro" id="IPR052930">
    <property type="entry name" value="TA_antitoxin_MntA"/>
</dbReference>